<dbReference type="InterPro" id="IPR001981">
    <property type="entry name" value="Colipase"/>
</dbReference>
<keyword evidence="1" id="KW-0732">Signal</keyword>
<dbReference type="PANTHER" id="PTHR10041">
    <property type="entry name" value="COLIPASE"/>
    <property type="match status" value="1"/>
</dbReference>
<evidence type="ECO:0000256" key="1">
    <source>
        <dbReference type="SAM" id="SignalP"/>
    </source>
</evidence>
<feature type="signal peptide" evidence="1">
    <location>
        <begin position="1"/>
        <end position="26"/>
    </location>
</feature>
<dbReference type="AlphaFoldDB" id="A0A023G9B9"/>
<name>A0A023G9B9_AMBTT</name>
<dbReference type="GO" id="GO:0007586">
    <property type="term" value="P:digestion"/>
    <property type="evidence" value="ECO:0007669"/>
    <property type="project" value="InterPro"/>
</dbReference>
<dbReference type="EMBL" id="GBBM01004996">
    <property type="protein sequence ID" value="JAC30422.1"/>
    <property type="molecule type" value="mRNA"/>
</dbReference>
<reference evidence="2" key="1">
    <citation type="submission" date="2014-03" db="EMBL/GenBank/DDBJ databases">
        <title>The sialotranscriptome of Amblyomma triste, Amblyomma parvum and Amblyomma cajennense ticks, uncovered by 454-based RNA-seq.</title>
        <authorList>
            <person name="Garcia G.R."/>
            <person name="Gardinassi L.G."/>
            <person name="Ribeiro J.M."/>
            <person name="Anatriello E."/>
            <person name="Ferreira B.R."/>
            <person name="Moreira H.N."/>
            <person name="Mafra C."/>
            <person name="Olegario M.M."/>
            <person name="Szabo P.J."/>
            <person name="Miranda-Santos I.K."/>
            <person name="Maruyama S.R."/>
        </authorList>
    </citation>
    <scope>NUCLEOTIDE SEQUENCE</scope>
    <source>
        <strain evidence="2">Mato Grasso do Sul</strain>
        <tissue evidence="2">Salivary glands</tissue>
    </source>
</reference>
<organism evidence="2">
    <name type="scientific">Amblyomma triste</name>
    <name type="common">Neotropical tick</name>
    <dbReference type="NCBI Taxonomy" id="251400"/>
    <lineage>
        <taxon>Eukaryota</taxon>
        <taxon>Metazoa</taxon>
        <taxon>Ecdysozoa</taxon>
        <taxon>Arthropoda</taxon>
        <taxon>Chelicerata</taxon>
        <taxon>Arachnida</taxon>
        <taxon>Acari</taxon>
        <taxon>Parasitiformes</taxon>
        <taxon>Ixodida</taxon>
        <taxon>Ixodoidea</taxon>
        <taxon>Ixodidae</taxon>
        <taxon>Amblyomminae</taxon>
        <taxon>Amblyomma</taxon>
    </lineage>
</organism>
<protein>
    <submittedName>
        <fullName evidence="2">Putative secreted protein</fullName>
    </submittedName>
</protein>
<sequence length="108" mass="11576">MNSAKPLITILAVAVIAVMLYTTGDCALTRYDVGGRCDTGVNCKQGLCCVRFTERQGNKCHQRNTTGQRCSETRWPLGSRIDSFLGGCPCANGLTCKMGSDGYGICQS</sequence>
<evidence type="ECO:0000313" key="2">
    <source>
        <dbReference type="EMBL" id="JAC30422.1"/>
    </source>
</evidence>
<feature type="chain" id="PRO_5001520839" evidence="1">
    <location>
        <begin position="27"/>
        <end position="108"/>
    </location>
</feature>
<dbReference type="PANTHER" id="PTHR10041:SF5">
    <property type="entry name" value="LEUCINE-RICH COLIPASE-LIKE PROTEIN 1"/>
    <property type="match status" value="1"/>
</dbReference>
<dbReference type="GO" id="GO:0016042">
    <property type="term" value="P:lipid catabolic process"/>
    <property type="evidence" value="ECO:0007669"/>
    <property type="project" value="InterPro"/>
</dbReference>
<proteinExistence type="evidence at transcript level"/>
<dbReference type="GO" id="GO:0008047">
    <property type="term" value="F:enzyme activator activity"/>
    <property type="evidence" value="ECO:0007669"/>
    <property type="project" value="InterPro"/>
</dbReference>
<dbReference type="Gene3D" id="2.10.80.10">
    <property type="entry name" value="Lipase, subunit A"/>
    <property type="match status" value="1"/>
</dbReference>
<dbReference type="GO" id="GO:0005576">
    <property type="term" value="C:extracellular region"/>
    <property type="evidence" value="ECO:0007669"/>
    <property type="project" value="InterPro"/>
</dbReference>
<accession>A0A023G9B9</accession>